<reference evidence="2" key="1">
    <citation type="submission" date="2018-06" db="EMBL/GenBank/DDBJ databases">
        <authorList>
            <person name="Zhirakovskaya E."/>
        </authorList>
    </citation>
    <scope>NUCLEOTIDE SEQUENCE</scope>
</reference>
<sequence length="202" mass="22275">MAVKTKKSKCCNTIVSLLMGCVVAFSASVSARQLDDVTLPDTVTLENTSVALQLNGMGYRTKFIFNIYVGALYTESKVKSRDDAQALAGPKRVVMHMTYDEVSHEKMADAWTEGFEDNNSSEQFEKLSLRLKTFISYFPDLKKDDVITLDYIPASGTVVTVNGKANAVIEGADFYTALLDVWLGEEPADDDLKDAMLGEEDD</sequence>
<dbReference type="PANTHER" id="PTHR47698:SF2">
    <property type="entry name" value="FATTY-ACID-BINDING PROTEIN 3, CHLOROPLASTIC"/>
    <property type="match status" value="1"/>
</dbReference>
<protein>
    <submittedName>
        <fullName evidence="2">FIG026291: Hypothetical periplasmic protein</fullName>
    </submittedName>
</protein>
<dbReference type="Pfam" id="PF16036">
    <property type="entry name" value="Chalcone_3"/>
    <property type="match status" value="1"/>
</dbReference>
<dbReference type="InterPro" id="IPR016087">
    <property type="entry name" value="Chalcone_isomerase"/>
</dbReference>
<evidence type="ECO:0000259" key="1">
    <source>
        <dbReference type="Pfam" id="PF16036"/>
    </source>
</evidence>
<proteinExistence type="predicted"/>
<dbReference type="GO" id="GO:0016872">
    <property type="term" value="F:intramolecular lyase activity"/>
    <property type="evidence" value="ECO:0007669"/>
    <property type="project" value="InterPro"/>
</dbReference>
<dbReference type="SUPFAM" id="SSF54626">
    <property type="entry name" value="Chalcone isomerase"/>
    <property type="match status" value="1"/>
</dbReference>
<dbReference type="EMBL" id="UOFE01000049">
    <property type="protein sequence ID" value="VAW55671.1"/>
    <property type="molecule type" value="Genomic_DNA"/>
</dbReference>
<name>A0A3B0WK29_9ZZZZ</name>
<evidence type="ECO:0000313" key="2">
    <source>
        <dbReference type="EMBL" id="VAW55671.1"/>
    </source>
</evidence>
<organism evidence="2">
    <name type="scientific">hydrothermal vent metagenome</name>
    <dbReference type="NCBI Taxonomy" id="652676"/>
    <lineage>
        <taxon>unclassified sequences</taxon>
        <taxon>metagenomes</taxon>
        <taxon>ecological metagenomes</taxon>
    </lineage>
</organism>
<accession>A0A3B0WK29</accession>
<gene>
    <name evidence="2" type="ORF">MNBD_GAMMA05-2224</name>
</gene>
<dbReference type="PANTHER" id="PTHR47698">
    <property type="entry name" value="FATTY-ACID-BINDING PROTEIN 3, CHLOROPLASTIC"/>
    <property type="match status" value="1"/>
</dbReference>
<dbReference type="Gene3D" id="3.50.70.10">
    <property type="match status" value="1"/>
</dbReference>
<dbReference type="AlphaFoldDB" id="A0A3B0WK29"/>
<dbReference type="PROSITE" id="PS51257">
    <property type="entry name" value="PROKAR_LIPOPROTEIN"/>
    <property type="match status" value="1"/>
</dbReference>
<dbReference type="InterPro" id="IPR036298">
    <property type="entry name" value="Chalcone_isomerase_sf"/>
</dbReference>
<dbReference type="InterPro" id="IPR016088">
    <property type="entry name" value="Chalcone_isomerase_3-sand"/>
</dbReference>
<feature type="domain" description="Chalcone isomerase" evidence="1">
    <location>
        <begin position="31"/>
        <end position="198"/>
    </location>
</feature>